<feature type="domain" description="Acyl-CoA oxidase/dehydrogenase middle" evidence="9">
    <location>
        <begin position="134"/>
        <end position="234"/>
    </location>
</feature>
<dbReference type="SUPFAM" id="SSF56645">
    <property type="entry name" value="Acyl-CoA dehydrogenase NM domain-like"/>
    <property type="match status" value="1"/>
</dbReference>
<evidence type="ECO:0000256" key="7">
    <source>
        <dbReference type="RuleBase" id="RU362125"/>
    </source>
</evidence>
<dbReference type="InterPro" id="IPR037069">
    <property type="entry name" value="AcylCoA_DH/ox_N_sf"/>
</dbReference>
<evidence type="ECO:0000259" key="9">
    <source>
        <dbReference type="Pfam" id="PF02770"/>
    </source>
</evidence>
<organism evidence="11 12">
    <name type="scientific">Flectobacillus roseus</name>
    <dbReference type="NCBI Taxonomy" id="502259"/>
    <lineage>
        <taxon>Bacteria</taxon>
        <taxon>Pseudomonadati</taxon>
        <taxon>Bacteroidota</taxon>
        <taxon>Cytophagia</taxon>
        <taxon>Cytophagales</taxon>
        <taxon>Flectobacillaceae</taxon>
        <taxon>Flectobacillus</taxon>
    </lineage>
</organism>
<evidence type="ECO:0000259" key="8">
    <source>
        <dbReference type="Pfam" id="PF00441"/>
    </source>
</evidence>
<evidence type="ECO:0000256" key="3">
    <source>
        <dbReference type="ARBA" id="ARBA00011738"/>
    </source>
</evidence>
<comment type="similarity">
    <text evidence="2 7">Belongs to the acyl-CoA dehydrogenase family.</text>
</comment>
<name>A0ABT6YFS4_9BACT</name>
<evidence type="ECO:0000313" key="11">
    <source>
        <dbReference type="EMBL" id="MDI9862447.1"/>
    </source>
</evidence>
<dbReference type="Gene3D" id="2.40.110.10">
    <property type="entry name" value="Butyryl-CoA Dehydrogenase, subunit A, domain 2"/>
    <property type="match status" value="1"/>
</dbReference>
<dbReference type="EMBL" id="JASHIF010000029">
    <property type="protein sequence ID" value="MDI9862447.1"/>
    <property type="molecule type" value="Genomic_DNA"/>
</dbReference>
<dbReference type="InterPro" id="IPR009075">
    <property type="entry name" value="AcylCo_DH/oxidase_C"/>
</dbReference>
<dbReference type="Pfam" id="PF00441">
    <property type="entry name" value="Acyl-CoA_dh_1"/>
    <property type="match status" value="1"/>
</dbReference>
<dbReference type="InterPro" id="IPR036250">
    <property type="entry name" value="AcylCo_DH-like_C"/>
</dbReference>
<accession>A0ABT6YFS4</accession>
<keyword evidence="12" id="KW-1185">Reference proteome</keyword>
<dbReference type="RefSeq" id="WP_283346698.1">
    <property type="nucleotide sequence ID" value="NZ_JASHIF010000029.1"/>
</dbReference>
<comment type="subunit">
    <text evidence="3">Homodimer.</text>
</comment>
<proteinExistence type="inferred from homology"/>
<sequence>MNFSHAPKTLDLIQKVENFVHEHILPIEEKFREQPFISNPSFPEWSLDEEIESLKTLAKSQGLWNLFLPEISGLSNVEYAPLAEAMGYSLLAPEVFNCNAPDTGNMEVLWKYGTTEQKEEWLKPLLEGSIRSVFCMTEPEVASSDATNMKATIEDKGDYLLVNGTKWWSTGIGHPNCKIAIFMGLSNPEAAKHAQHSMVLIPLDTEGVTIKRMLPVFGTYDPPYGHGEVSFENVKVPKSNLIGGLGKGFEIAQGRLGPGRIHHCMRVIGASERALQLMIERGKSRKAFGKTLLELGGNADIIANARMEIDMVRLLVMKTAYLLDTFGIRGALSEVSQIKVVAPTIACKIIDQAMQLFGGKGLSNDTPLAGLYAYARTLRLADGPDEVHRNVVAKLELKKYGES</sequence>
<feature type="domain" description="Acyl-CoA dehydrogenase/oxidase N-terminal" evidence="10">
    <location>
        <begin position="12"/>
        <end position="128"/>
    </location>
</feature>
<evidence type="ECO:0000256" key="5">
    <source>
        <dbReference type="ARBA" id="ARBA00022827"/>
    </source>
</evidence>
<dbReference type="InterPro" id="IPR046373">
    <property type="entry name" value="Acyl-CoA_Oxase/DH_mid-dom_sf"/>
</dbReference>
<dbReference type="Gene3D" id="1.20.140.10">
    <property type="entry name" value="Butyryl-CoA Dehydrogenase, subunit A, domain 3"/>
    <property type="match status" value="1"/>
</dbReference>
<evidence type="ECO:0000259" key="10">
    <source>
        <dbReference type="Pfam" id="PF02771"/>
    </source>
</evidence>
<dbReference type="InterPro" id="IPR006091">
    <property type="entry name" value="Acyl-CoA_Oxase/DH_mid-dom"/>
</dbReference>
<evidence type="ECO:0000256" key="2">
    <source>
        <dbReference type="ARBA" id="ARBA00009347"/>
    </source>
</evidence>
<evidence type="ECO:0000256" key="4">
    <source>
        <dbReference type="ARBA" id="ARBA00022630"/>
    </source>
</evidence>
<gene>
    <name evidence="11" type="ORF">QM524_24700</name>
</gene>
<dbReference type="SUPFAM" id="SSF47203">
    <property type="entry name" value="Acyl-CoA dehydrogenase C-terminal domain-like"/>
    <property type="match status" value="1"/>
</dbReference>
<dbReference type="Pfam" id="PF02771">
    <property type="entry name" value="Acyl-CoA_dh_N"/>
    <property type="match status" value="1"/>
</dbReference>
<dbReference type="InterPro" id="IPR013786">
    <property type="entry name" value="AcylCoA_DH/ox_N"/>
</dbReference>
<dbReference type="Proteomes" id="UP001236507">
    <property type="component" value="Unassembled WGS sequence"/>
</dbReference>
<comment type="caution">
    <text evidence="11">The sequence shown here is derived from an EMBL/GenBank/DDBJ whole genome shotgun (WGS) entry which is preliminary data.</text>
</comment>
<keyword evidence="4 7" id="KW-0285">Flavoprotein</keyword>
<comment type="cofactor">
    <cofactor evidence="1 7">
        <name>FAD</name>
        <dbReference type="ChEBI" id="CHEBI:57692"/>
    </cofactor>
</comment>
<protein>
    <submittedName>
        <fullName evidence="11">Acyl-CoA dehydrogenase family protein</fullName>
    </submittedName>
</protein>
<dbReference type="PANTHER" id="PTHR48083">
    <property type="entry name" value="MEDIUM-CHAIN SPECIFIC ACYL-COA DEHYDROGENASE, MITOCHONDRIAL-RELATED"/>
    <property type="match status" value="1"/>
</dbReference>
<dbReference type="Gene3D" id="1.10.540.10">
    <property type="entry name" value="Acyl-CoA dehydrogenase/oxidase, N-terminal domain"/>
    <property type="match status" value="1"/>
</dbReference>
<keyword evidence="5 7" id="KW-0274">FAD</keyword>
<feature type="domain" description="Acyl-CoA dehydrogenase/oxidase C-terminal" evidence="8">
    <location>
        <begin position="246"/>
        <end position="394"/>
    </location>
</feature>
<evidence type="ECO:0000313" key="12">
    <source>
        <dbReference type="Proteomes" id="UP001236507"/>
    </source>
</evidence>
<keyword evidence="6 7" id="KW-0560">Oxidoreductase</keyword>
<dbReference type="InterPro" id="IPR050741">
    <property type="entry name" value="Acyl-CoA_dehydrogenase"/>
</dbReference>
<dbReference type="PANTHER" id="PTHR48083:SF13">
    <property type="entry name" value="ACYL-COA DEHYDROGENASE FAMILY MEMBER 11"/>
    <property type="match status" value="1"/>
</dbReference>
<evidence type="ECO:0000256" key="1">
    <source>
        <dbReference type="ARBA" id="ARBA00001974"/>
    </source>
</evidence>
<reference evidence="11 12" key="1">
    <citation type="submission" date="2023-05" db="EMBL/GenBank/DDBJ databases">
        <title>Novel species of genus Flectobacillus isolated from stream in China.</title>
        <authorList>
            <person name="Lu H."/>
        </authorList>
    </citation>
    <scope>NUCLEOTIDE SEQUENCE [LARGE SCALE GENOMIC DNA]</scope>
    <source>
        <strain evidence="11 12">KCTC 42575</strain>
    </source>
</reference>
<evidence type="ECO:0000256" key="6">
    <source>
        <dbReference type="ARBA" id="ARBA00023002"/>
    </source>
</evidence>
<dbReference type="InterPro" id="IPR009100">
    <property type="entry name" value="AcylCoA_DH/oxidase_NM_dom_sf"/>
</dbReference>
<dbReference type="Pfam" id="PF02770">
    <property type="entry name" value="Acyl-CoA_dh_M"/>
    <property type="match status" value="1"/>
</dbReference>